<reference evidence="1 2" key="1">
    <citation type="submission" date="2023-09" db="EMBL/GenBank/DDBJ databases">
        <authorList>
            <person name="Wang M."/>
        </authorList>
    </citation>
    <scope>NUCLEOTIDE SEQUENCE [LARGE SCALE GENOMIC DNA]</scope>
    <source>
        <strain evidence="1">GT-2023</strain>
        <tissue evidence="1">Liver</tissue>
    </source>
</reference>
<comment type="caution">
    <text evidence="1">The sequence shown here is derived from an EMBL/GenBank/DDBJ whole genome shotgun (WGS) entry which is preliminary data.</text>
</comment>
<accession>A0ABR3LU83</accession>
<proteinExistence type="predicted"/>
<name>A0ABR3LU83_9TELE</name>
<organism evidence="1 2">
    <name type="scientific">Cirrhinus molitorella</name>
    <name type="common">mud carp</name>
    <dbReference type="NCBI Taxonomy" id="172907"/>
    <lineage>
        <taxon>Eukaryota</taxon>
        <taxon>Metazoa</taxon>
        <taxon>Chordata</taxon>
        <taxon>Craniata</taxon>
        <taxon>Vertebrata</taxon>
        <taxon>Euteleostomi</taxon>
        <taxon>Actinopterygii</taxon>
        <taxon>Neopterygii</taxon>
        <taxon>Teleostei</taxon>
        <taxon>Ostariophysi</taxon>
        <taxon>Cypriniformes</taxon>
        <taxon>Cyprinidae</taxon>
        <taxon>Labeoninae</taxon>
        <taxon>Labeonini</taxon>
        <taxon>Cirrhinus</taxon>
    </lineage>
</organism>
<evidence type="ECO:0000313" key="1">
    <source>
        <dbReference type="EMBL" id="KAL1256463.1"/>
    </source>
</evidence>
<evidence type="ECO:0000313" key="2">
    <source>
        <dbReference type="Proteomes" id="UP001558613"/>
    </source>
</evidence>
<dbReference type="EMBL" id="JAYMGO010000018">
    <property type="protein sequence ID" value="KAL1256463.1"/>
    <property type="molecule type" value="Genomic_DNA"/>
</dbReference>
<protein>
    <submittedName>
        <fullName evidence="1">Uncharacterized protein</fullName>
    </submittedName>
</protein>
<dbReference type="Proteomes" id="UP001558613">
    <property type="component" value="Unassembled WGS sequence"/>
</dbReference>
<sequence>MLNFLSHCLQERTPSRRPLPVLISSNTPPACNLTFPRSAFYGFHMIFKLPDDRSLHTPPELDTDFL</sequence>
<keyword evidence="2" id="KW-1185">Reference proteome</keyword>
<gene>
    <name evidence="1" type="ORF">QQF64_012008</name>
</gene>